<dbReference type="InterPro" id="IPR050606">
    <property type="entry name" value="Calponin-like"/>
</dbReference>
<proteinExistence type="predicted"/>
<dbReference type="SMART" id="SM00033">
    <property type="entry name" value="CH"/>
    <property type="match status" value="1"/>
</dbReference>
<evidence type="ECO:0000313" key="3">
    <source>
        <dbReference type="RefSeq" id="XP_031567789.1"/>
    </source>
</evidence>
<dbReference type="InterPro" id="IPR003096">
    <property type="entry name" value="SM22_calponin"/>
</dbReference>
<dbReference type="InterPro" id="IPR036872">
    <property type="entry name" value="CH_dom_sf"/>
</dbReference>
<dbReference type="OrthoDB" id="21595at2759"/>
<keyword evidence="2" id="KW-1185">Reference proteome</keyword>
<dbReference type="GO" id="GO:0007015">
    <property type="term" value="P:actin filament organization"/>
    <property type="evidence" value="ECO:0007669"/>
    <property type="project" value="TreeGrafter"/>
</dbReference>
<dbReference type="InParanoid" id="A0A6P8ILU0"/>
<reference evidence="3" key="1">
    <citation type="submission" date="2025-08" db="UniProtKB">
        <authorList>
            <consortium name="RefSeq"/>
        </authorList>
    </citation>
    <scope>IDENTIFICATION</scope>
    <source>
        <tissue evidence="3">Tentacle</tissue>
    </source>
</reference>
<accession>A0A6P8ILU0</accession>
<feature type="domain" description="Calponin-homology (CH)" evidence="1">
    <location>
        <begin position="31"/>
        <end position="150"/>
    </location>
</feature>
<dbReference type="PANTHER" id="PTHR47385">
    <property type="entry name" value="CALPONIN"/>
    <property type="match status" value="1"/>
</dbReference>
<dbReference type="GO" id="GO:0015629">
    <property type="term" value="C:actin cytoskeleton"/>
    <property type="evidence" value="ECO:0007669"/>
    <property type="project" value="TreeGrafter"/>
</dbReference>
<dbReference type="InterPro" id="IPR001715">
    <property type="entry name" value="CH_dom"/>
</dbReference>
<evidence type="ECO:0000313" key="2">
    <source>
        <dbReference type="Proteomes" id="UP000515163"/>
    </source>
</evidence>
<dbReference type="GeneID" id="116302596"/>
<dbReference type="PANTHER" id="PTHR47385:SF14">
    <property type="entry name" value="TRANSGELIN"/>
    <property type="match status" value="1"/>
</dbReference>
<dbReference type="Pfam" id="PF00307">
    <property type="entry name" value="CH"/>
    <property type="match status" value="1"/>
</dbReference>
<organism evidence="2 3">
    <name type="scientific">Actinia tenebrosa</name>
    <name type="common">Australian red waratah sea anemone</name>
    <dbReference type="NCBI Taxonomy" id="6105"/>
    <lineage>
        <taxon>Eukaryota</taxon>
        <taxon>Metazoa</taxon>
        <taxon>Cnidaria</taxon>
        <taxon>Anthozoa</taxon>
        <taxon>Hexacorallia</taxon>
        <taxon>Actiniaria</taxon>
        <taxon>Actiniidae</taxon>
        <taxon>Actinia</taxon>
    </lineage>
</organism>
<evidence type="ECO:0000259" key="1">
    <source>
        <dbReference type="PROSITE" id="PS50021"/>
    </source>
</evidence>
<dbReference type="PROSITE" id="PS50021">
    <property type="entry name" value="CH"/>
    <property type="match status" value="1"/>
</dbReference>
<protein>
    <submittedName>
        <fullName evidence="3">Calponin-1-like</fullName>
    </submittedName>
</protein>
<dbReference type="Gene3D" id="1.10.418.10">
    <property type="entry name" value="Calponin-like domain"/>
    <property type="match status" value="1"/>
</dbReference>
<gene>
    <name evidence="3" type="primary">LOC116302596</name>
</gene>
<dbReference type="PRINTS" id="PR00888">
    <property type="entry name" value="SM22CALPONIN"/>
</dbReference>
<sequence length="182" mass="20938">MSGIKRKGSNRHKAYGMTAELNRKISSKYPKDLDMQCREWVEMMVGENINWGVEHEYSKPGDALADALDDGVLLCRIVNEVIPGTIKKVHTGEKINEFQKQENIQNFLEACTDEPFNCIPAELFPTVYLFERQNMGQVVTGIQAFARRAHLYDKTVPLFGPKQNERNPRNFPDWVKSYRGDQ</sequence>
<dbReference type="SUPFAM" id="SSF47576">
    <property type="entry name" value="Calponin-homology domain, CH-domain"/>
    <property type="match status" value="1"/>
</dbReference>
<name>A0A6P8ILU0_ACTTE</name>
<dbReference type="KEGG" id="aten:116302596"/>
<dbReference type="RefSeq" id="XP_031567789.1">
    <property type="nucleotide sequence ID" value="XM_031711929.1"/>
</dbReference>
<dbReference type="Proteomes" id="UP000515163">
    <property type="component" value="Unplaced"/>
</dbReference>
<dbReference type="GO" id="GO:0051015">
    <property type="term" value="F:actin filament binding"/>
    <property type="evidence" value="ECO:0007669"/>
    <property type="project" value="TreeGrafter"/>
</dbReference>
<dbReference type="AlphaFoldDB" id="A0A6P8ILU0"/>